<reference evidence="2" key="1">
    <citation type="submission" date="2022-01" db="EMBL/GenBank/DDBJ databases">
        <title>Genome Sequence Resource for Two Populations of Ditylenchus destructor, the Migratory Endoparasitic Phytonematode.</title>
        <authorList>
            <person name="Zhang H."/>
            <person name="Lin R."/>
            <person name="Xie B."/>
        </authorList>
    </citation>
    <scope>NUCLEOTIDE SEQUENCE</scope>
    <source>
        <strain evidence="2">BazhouSP</strain>
    </source>
</reference>
<proteinExistence type="predicted"/>
<feature type="signal peptide" evidence="1">
    <location>
        <begin position="1"/>
        <end position="21"/>
    </location>
</feature>
<comment type="caution">
    <text evidence="2">The sequence shown here is derived from an EMBL/GenBank/DDBJ whole genome shotgun (WGS) entry which is preliminary data.</text>
</comment>
<evidence type="ECO:0000313" key="3">
    <source>
        <dbReference type="Proteomes" id="UP001201812"/>
    </source>
</evidence>
<gene>
    <name evidence="2" type="ORF">DdX_17189</name>
</gene>
<dbReference type="EMBL" id="JAKKPZ010000172">
    <property type="protein sequence ID" value="KAI1699644.1"/>
    <property type="molecule type" value="Genomic_DNA"/>
</dbReference>
<feature type="chain" id="PRO_5042261027" evidence="1">
    <location>
        <begin position="22"/>
        <end position="140"/>
    </location>
</feature>
<dbReference type="AlphaFoldDB" id="A0AAD4MN76"/>
<dbReference type="Proteomes" id="UP001201812">
    <property type="component" value="Unassembled WGS sequence"/>
</dbReference>
<evidence type="ECO:0000313" key="2">
    <source>
        <dbReference type="EMBL" id="KAI1699644.1"/>
    </source>
</evidence>
<organism evidence="2 3">
    <name type="scientific">Ditylenchus destructor</name>
    <dbReference type="NCBI Taxonomy" id="166010"/>
    <lineage>
        <taxon>Eukaryota</taxon>
        <taxon>Metazoa</taxon>
        <taxon>Ecdysozoa</taxon>
        <taxon>Nematoda</taxon>
        <taxon>Chromadorea</taxon>
        <taxon>Rhabditida</taxon>
        <taxon>Tylenchina</taxon>
        <taxon>Tylenchomorpha</taxon>
        <taxon>Sphaerularioidea</taxon>
        <taxon>Anguinidae</taxon>
        <taxon>Anguininae</taxon>
        <taxon>Ditylenchus</taxon>
    </lineage>
</organism>
<keyword evidence="3" id="KW-1185">Reference proteome</keyword>
<accession>A0AAD4MN76</accession>
<evidence type="ECO:0000256" key="1">
    <source>
        <dbReference type="SAM" id="SignalP"/>
    </source>
</evidence>
<protein>
    <submittedName>
        <fullName evidence="2">Uncharacterized protein</fullName>
    </submittedName>
</protein>
<sequence>MASIRFPIFIMFLILVKDVWTTNVVISVFHVAYSQQSRLTAYAYLGETIIDDGKTCDQLIDVLYSRGWYRSGAHTVVSPNPDPRRQPSYREVPRDEVFNYDAGKNAKLSYTSINSEQRFRAKKIKRMIDFEAVLVVHNDQ</sequence>
<keyword evidence="1" id="KW-0732">Signal</keyword>
<name>A0AAD4MN76_9BILA</name>